<sequence length="354" mass="38689">MLYLNPPYQVIDGYTLLPDHTDPGLFYLLPSAPRLANSADARPAFSLVQYLGGDAGNQRIAGGILSLTTELTVPEEVLPRLQERLKAKLSGDAAANIRLVPVLFDAGTVELVALGERSAAAEGSLASAGSFELQILGSGKPSLGGNNVASFQLLLDPNTAELVEKCIELPDMPILVIYRLTFAGLRPSFQVNVQADWRKVYKSLQNRANVNVYFVAADADVLIKDVLEENNIKIDTAVFGTDESARSAAERARKQLIDWVLEHLFTPIVDPAATPNAIGQVIDDTVWSLTRAVIPGVGYRLRVVDDEQLRLLSAQMNEMVAERREVLPQATLGSCLHRYQIDKQGRPIQIDLLH</sequence>
<dbReference type="AlphaFoldDB" id="A0A6J4PBA6"/>
<protein>
    <submittedName>
        <fullName evidence="1">Uncharacterized protein</fullName>
    </submittedName>
</protein>
<dbReference type="EMBL" id="CADCTY010002219">
    <property type="protein sequence ID" value="CAA9411446.1"/>
    <property type="molecule type" value="Genomic_DNA"/>
</dbReference>
<gene>
    <name evidence="1" type="ORF">AVDCRST_MAG94-6452</name>
</gene>
<evidence type="ECO:0000313" key="1">
    <source>
        <dbReference type="EMBL" id="CAA9411446.1"/>
    </source>
</evidence>
<proteinExistence type="predicted"/>
<reference evidence="1" key="1">
    <citation type="submission" date="2020-02" db="EMBL/GenBank/DDBJ databases">
        <authorList>
            <person name="Meier V. D."/>
        </authorList>
    </citation>
    <scope>NUCLEOTIDE SEQUENCE</scope>
    <source>
        <strain evidence="1">AVDCRST_MAG94</strain>
    </source>
</reference>
<name>A0A6J4PBA6_9CYAN</name>
<accession>A0A6J4PBA6</accession>
<organism evidence="1">
    <name type="scientific">uncultured Leptolyngbya sp</name>
    <dbReference type="NCBI Taxonomy" id="332963"/>
    <lineage>
        <taxon>Bacteria</taxon>
        <taxon>Bacillati</taxon>
        <taxon>Cyanobacteriota</taxon>
        <taxon>Cyanophyceae</taxon>
        <taxon>Leptolyngbyales</taxon>
        <taxon>Leptolyngbyaceae</taxon>
        <taxon>Leptolyngbya group</taxon>
        <taxon>Leptolyngbya</taxon>
        <taxon>environmental samples</taxon>
    </lineage>
</organism>